<dbReference type="GO" id="GO:0003723">
    <property type="term" value="F:RNA binding"/>
    <property type="evidence" value="ECO:0007669"/>
    <property type="project" value="InterPro"/>
</dbReference>
<protein>
    <submittedName>
        <fullName evidence="7">Ribonuclease/ribotoxin</fullName>
    </submittedName>
</protein>
<keyword evidence="5" id="KW-0456">Lyase</keyword>
<dbReference type="Proteomes" id="UP000268093">
    <property type="component" value="Unassembled WGS sequence"/>
</dbReference>
<dbReference type="OrthoDB" id="5425539at2759"/>
<evidence type="ECO:0000256" key="2">
    <source>
        <dbReference type="ARBA" id="ARBA00022759"/>
    </source>
</evidence>
<feature type="signal peptide" evidence="6">
    <location>
        <begin position="1"/>
        <end position="20"/>
    </location>
</feature>
<evidence type="ECO:0000256" key="4">
    <source>
        <dbReference type="ARBA" id="ARBA00023157"/>
    </source>
</evidence>
<dbReference type="InterPro" id="IPR016191">
    <property type="entry name" value="Ribonuclease/ribotoxin"/>
</dbReference>
<keyword evidence="1" id="KW-0540">Nuclease</keyword>
<dbReference type="GO" id="GO:0004521">
    <property type="term" value="F:RNA endonuclease activity"/>
    <property type="evidence" value="ECO:0007669"/>
    <property type="project" value="InterPro"/>
</dbReference>
<name>A0A433DD12_9FUNG</name>
<keyword evidence="6" id="KW-0732">Signal</keyword>
<evidence type="ECO:0000256" key="3">
    <source>
        <dbReference type="ARBA" id="ARBA00022801"/>
    </source>
</evidence>
<dbReference type="PANTHER" id="PTHR42104">
    <property type="entry name" value="EXTRACELLULAR GUANYL-SPECIFIC RIBONUCLEASE RNTA (AFU_ORTHOLOGUE AFUA_4G03230)"/>
    <property type="match status" value="1"/>
</dbReference>
<reference evidence="7 8" key="1">
    <citation type="journal article" date="2018" name="New Phytol.">
        <title>Phylogenomics of Endogonaceae and evolution of mycorrhizas within Mucoromycota.</title>
        <authorList>
            <person name="Chang Y."/>
            <person name="Desiro A."/>
            <person name="Na H."/>
            <person name="Sandor L."/>
            <person name="Lipzen A."/>
            <person name="Clum A."/>
            <person name="Barry K."/>
            <person name="Grigoriev I.V."/>
            <person name="Martin F.M."/>
            <person name="Stajich J.E."/>
            <person name="Smith M.E."/>
            <person name="Bonito G."/>
            <person name="Spatafora J.W."/>
        </authorList>
    </citation>
    <scope>NUCLEOTIDE SEQUENCE [LARGE SCALE GENOMIC DNA]</scope>
    <source>
        <strain evidence="7 8">GMNB39</strain>
    </source>
</reference>
<dbReference type="Gene3D" id="3.10.450.30">
    <property type="entry name" value="Microbial ribonucleases"/>
    <property type="match status" value="1"/>
</dbReference>
<evidence type="ECO:0000256" key="5">
    <source>
        <dbReference type="ARBA" id="ARBA00023239"/>
    </source>
</evidence>
<sequence length="148" mass="16659">MNTSFRYIIILVLFASLSLAIQSVQLVQSVQSVQSIETFKCGNNSYNRSQLQAAVNRSLLCPPGSRYPHVFNNRENITFTECNTTRLWEYPVLPQAVYNCSRPRPNPPGPDRVIYSDNLYKLCIPPITHTGAPNNSSFVPCNTSRFAT</sequence>
<evidence type="ECO:0000256" key="1">
    <source>
        <dbReference type="ARBA" id="ARBA00022722"/>
    </source>
</evidence>
<keyword evidence="3" id="KW-0378">Hydrolase</keyword>
<dbReference type="Pfam" id="PF00545">
    <property type="entry name" value="Ribonuclease"/>
    <property type="match status" value="1"/>
</dbReference>
<feature type="chain" id="PRO_5019561144" evidence="6">
    <location>
        <begin position="21"/>
        <end position="148"/>
    </location>
</feature>
<dbReference type="AlphaFoldDB" id="A0A433DD12"/>
<evidence type="ECO:0000313" key="8">
    <source>
        <dbReference type="Proteomes" id="UP000268093"/>
    </source>
</evidence>
<dbReference type="GO" id="GO:0016829">
    <property type="term" value="F:lyase activity"/>
    <property type="evidence" value="ECO:0007669"/>
    <property type="project" value="UniProtKB-KW"/>
</dbReference>
<dbReference type="EMBL" id="RBNI01003008">
    <property type="protein sequence ID" value="RUP48741.1"/>
    <property type="molecule type" value="Genomic_DNA"/>
</dbReference>
<comment type="caution">
    <text evidence="7">The sequence shown here is derived from an EMBL/GenBank/DDBJ whole genome shotgun (WGS) entry which is preliminary data.</text>
</comment>
<keyword evidence="8" id="KW-1185">Reference proteome</keyword>
<proteinExistence type="predicted"/>
<gene>
    <name evidence="7" type="ORF">BC936DRAFT_144072</name>
</gene>
<dbReference type="PANTHER" id="PTHR42104:SF1">
    <property type="entry name" value="EXTRACELLULAR GUANYL-SPECIFIC RIBONUCLEASE RNTA (AFU_ORTHOLOGUE AFUA_4G03230)"/>
    <property type="match status" value="1"/>
</dbReference>
<dbReference type="GO" id="GO:0016787">
    <property type="term" value="F:hydrolase activity"/>
    <property type="evidence" value="ECO:0007669"/>
    <property type="project" value="UniProtKB-KW"/>
</dbReference>
<keyword evidence="2" id="KW-0255">Endonuclease</keyword>
<evidence type="ECO:0000313" key="7">
    <source>
        <dbReference type="EMBL" id="RUP48741.1"/>
    </source>
</evidence>
<dbReference type="InterPro" id="IPR000026">
    <property type="entry name" value="N1-like"/>
</dbReference>
<organism evidence="7 8">
    <name type="scientific">Jimgerdemannia flammicorona</name>
    <dbReference type="NCBI Taxonomy" id="994334"/>
    <lineage>
        <taxon>Eukaryota</taxon>
        <taxon>Fungi</taxon>
        <taxon>Fungi incertae sedis</taxon>
        <taxon>Mucoromycota</taxon>
        <taxon>Mucoromycotina</taxon>
        <taxon>Endogonomycetes</taxon>
        <taxon>Endogonales</taxon>
        <taxon>Endogonaceae</taxon>
        <taxon>Jimgerdemannia</taxon>
    </lineage>
</organism>
<accession>A0A433DD12</accession>
<dbReference type="SUPFAM" id="SSF53933">
    <property type="entry name" value="Microbial ribonucleases"/>
    <property type="match status" value="1"/>
</dbReference>
<evidence type="ECO:0000256" key="6">
    <source>
        <dbReference type="SAM" id="SignalP"/>
    </source>
</evidence>
<keyword evidence="4" id="KW-1015">Disulfide bond</keyword>